<reference evidence="2" key="1">
    <citation type="submission" date="2019-09" db="EMBL/GenBank/DDBJ databases">
        <title>Characterisation of the sponge microbiome using genome-centric metagenomics.</title>
        <authorList>
            <person name="Engelberts J.P."/>
            <person name="Robbins S.J."/>
            <person name="De Goeij J.M."/>
            <person name="Aranda M."/>
            <person name="Bell S.C."/>
            <person name="Webster N.S."/>
        </authorList>
    </citation>
    <scope>NUCLEOTIDE SEQUENCE</scope>
    <source>
        <strain evidence="2">SB0664_bin_27</strain>
    </source>
</reference>
<dbReference type="EMBL" id="VXRG01000003">
    <property type="protein sequence ID" value="MXY91864.1"/>
    <property type="molecule type" value="Genomic_DNA"/>
</dbReference>
<name>A0A6B0YLE3_9CHLR</name>
<gene>
    <name evidence="2" type="ORF">F4Y42_00255</name>
</gene>
<accession>A0A6B0YLE3</accession>
<keyword evidence="1" id="KW-0472">Membrane</keyword>
<comment type="caution">
    <text evidence="2">The sequence shown here is derived from an EMBL/GenBank/DDBJ whole genome shotgun (WGS) entry which is preliminary data.</text>
</comment>
<keyword evidence="1" id="KW-1133">Transmembrane helix</keyword>
<feature type="transmembrane region" description="Helical" evidence="1">
    <location>
        <begin position="175"/>
        <end position="199"/>
    </location>
</feature>
<sequence>MCLSKLVHFSKAILLLLLSGILLPAPLLAHGGVGVQHLNNVPAGPFRVYVWSDPEPPQVGEYHVTVALTENMEGDSTGLAGGPVLDAVVTVELTHEESGETLSARATHDDALNKLFYEASFEPARQGNWSVRVSILPPGCATAQGSSEQQGGDSGLSCESEQVVSFQDEILPKAFPWRALLGGILSILLIMGAVVLYWATKPPTAIEEPAPAKQQEPAPAGGHS</sequence>
<dbReference type="AlphaFoldDB" id="A0A6B0YLE3"/>
<protein>
    <submittedName>
        <fullName evidence="2">Uncharacterized protein</fullName>
    </submittedName>
</protein>
<proteinExistence type="predicted"/>
<organism evidence="2">
    <name type="scientific">Caldilineaceae bacterium SB0664_bin_27</name>
    <dbReference type="NCBI Taxonomy" id="2605260"/>
    <lineage>
        <taxon>Bacteria</taxon>
        <taxon>Bacillati</taxon>
        <taxon>Chloroflexota</taxon>
        <taxon>Caldilineae</taxon>
        <taxon>Caldilineales</taxon>
        <taxon>Caldilineaceae</taxon>
    </lineage>
</organism>
<evidence type="ECO:0000313" key="2">
    <source>
        <dbReference type="EMBL" id="MXY91864.1"/>
    </source>
</evidence>
<evidence type="ECO:0000256" key="1">
    <source>
        <dbReference type="SAM" id="Phobius"/>
    </source>
</evidence>
<keyword evidence="1" id="KW-0812">Transmembrane</keyword>